<keyword evidence="2" id="KW-1133">Transmembrane helix</keyword>
<dbReference type="GO" id="GO:0043709">
    <property type="term" value="P:cell adhesion involved in single-species biofilm formation"/>
    <property type="evidence" value="ECO:0007669"/>
    <property type="project" value="TreeGrafter"/>
</dbReference>
<dbReference type="GO" id="GO:1902201">
    <property type="term" value="P:negative regulation of bacterial-type flagellum-dependent cell motility"/>
    <property type="evidence" value="ECO:0007669"/>
    <property type="project" value="TreeGrafter"/>
</dbReference>
<dbReference type="AlphaFoldDB" id="A0A9X1NEB4"/>
<dbReference type="InterPro" id="IPR029787">
    <property type="entry name" value="Nucleotide_cyclase"/>
</dbReference>
<dbReference type="SUPFAM" id="SSF55073">
    <property type="entry name" value="Nucleotide cyclase"/>
    <property type="match status" value="1"/>
</dbReference>
<feature type="transmembrane region" description="Helical" evidence="2">
    <location>
        <begin position="45"/>
        <end position="66"/>
    </location>
</feature>
<dbReference type="RefSeq" id="WP_231441234.1">
    <property type="nucleotide sequence ID" value="NZ_JAJOMB010000005.1"/>
</dbReference>
<name>A0A9X1NEB4_9ACTN</name>
<dbReference type="Gene3D" id="3.30.70.270">
    <property type="match status" value="1"/>
</dbReference>
<dbReference type="InterPro" id="IPR000160">
    <property type="entry name" value="GGDEF_dom"/>
</dbReference>
<evidence type="ECO:0000256" key="1">
    <source>
        <dbReference type="SAM" id="MobiDB-lite"/>
    </source>
</evidence>
<sequence>MSPAYLAPKAGDATSLGLPRLCLGFAVIHAVSAVLGLFMDVGGYRGALIAVDGVCAVLFVLIGFLASTRRLPGWRRETAAAVVPIIAASAACARAGLIDQYWPAAELILAAAAACVVTARNWFWAVLAACGALWAGCVVTAVGRGNFTVDEAARWGNMLLLVAAAGVLAAAVRRARTSAAMALVDAHRQVMEQSVKDPLTGVANRKGLELVARPMIDLARRQGHAVHALVVDVDTLRGINEEHGIRDGDKVLVAVAEALGAATRATDIVARWAGDEFVMIGPGTGTSPLEMERRIRSHLGEKVDLPRDIWQGRVSAGIATLVPWDADDLEGLLERAIQDLSLRRSLKRRAAARMKEEDETPASVPSPEVRESAGKPEPEA</sequence>
<keyword evidence="2" id="KW-0812">Transmembrane</keyword>
<accession>A0A9X1NEB4</accession>
<evidence type="ECO:0000313" key="5">
    <source>
        <dbReference type="Proteomes" id="UP001138997"/>
    </source>
</evidence>
<evidence type="ECO:0000259" key="3">
    <source>
        <dbReference type="PROSITE" id="PS50887"/>
    </source>
</evidence>
<dbReference type="EMBL" id="JAJOMB010000005">
    <property type="protein sequence ID" value="MCD5311736.1"/>
    <property type="molecule type" value="Genomic_DNA"/>
</dbReference>
<feature type="transmembrane region" description="Helical" evidence="2">
    <location>
        <begin position="155"/>
        <end position="172"/>
    </location>
</feature>
<protein>
    <submittedName>
        <fullName evidence="4">GGDEF domain-containing protein</fullName>
    </submittedName>
</protein>
<dbReference type="GO" id="GO:0052621">
    <property type="term" value="F:diguanylate cyclase activity"/>
    <property type="evidence" value="ECO:0007669"/>
    <property type="project" value="TreeGrafter"/>
</dbReference>
<dbReference type="PANTHER" id="PTHR45138">
    <property type="entry name" value="REGULATORY COMPONENTS OF SENSORY TRANSDUCTION SYSTEM"/>
    <property type="match status" value="1"/>
</dbReference>
<dbReference type="SMART" id="SM00267">
    <property type="entry name" value="GGDEF"/>
    <property type="match status" value="1"/>
</dbReference>
<dbReference type="NCBIfam" id="TIGR00254">
    <property type="entry name" value="GGDEF"/>
    <property type="match status" value="1"/>
</dbReference>
<reference evidence="4" key="1">
    <citation type="submission" date="2021-11" db="EMBL/GenBank/DDBJ databases">
        <title>Streptomyces corallinus and Kineosporia corallina sp. nov., two new coral-derived marine actinobacteria.</title>
        <authorList>
            <person name="Buangrab K."/>
            <person name="Sutthacheep M."/>
            <person name="Yeemin T."/>
            <person name="Harunari E."/>
            <person name="Igarashi Y."/>
            <person name="Sripreechasak P."/>
            <person name="Kanchanasin P."/>
            <person name="Tanasupawat S."/>
            <person name="Phongsopitanun W."/>
        </authorList>
    </citation>
    <scope>NUCLEOTIDE SEQUENCE</scope>
    <source>
        <strain evidence="4">JCM 31032</strain>
    </source>
</reference>
<organism evidence="4 5">
    <name type="scientific">Kineosporia babensis</name>
    <dbReference type="NCBI Taxonomy" id="499548"/>
    <lineage>
        <taxon>Bacteria</taxon>
        <taxon>Bacillati</taxon>
        <taxon>Actinomycetota</taxon>
        <taxon>Actinomycetes</taxon>
        <taxon>Kineosporiales</taxon>
        <taxon>Kineosporiaceae</taxon>
        <taxon>Kineosporia</taxon>
    </lineage>
</organism>
<gene>
    <name evidence="4" type="ORF">LR394_12570</name>
</gene>
<evidence type="ECO:0000256" key="2">
    <source>
        <dbReference type="SAM" id="Phobius"/>
    </source>
</evidence>
<dbReference type="Pfam" id="PF00990">
    <property type="entry name" value="GGDEF"/>
    <property type="match status" value="1"/>
</dbReference>
<dbReference type="InterPro" id="IPR050469">
    <property type="entry name" value="Diguanylate_Cyclase"/>
</dbReference>
<dbReference type="PANTHER" id="PTHR45138:SF24">
    <property type="entry name" value="DIGUANYLATE CYCLASE DGCC-RELATED"/>
    <property type="match status" value="1"/>
</dbReference>
<proteinExistence type="predicted"/>
<feature type="compositionally biased region" description="Basic and acidic residues" evidence="1">
    <location>
        <begin position="368"/>
        <end position="380"/>
    </location>
</feature>
<feature type="domain" description="GGDEF" evidence="3">
    <location>
        <begin position="224"/>
        <end position="356"/>
    </location>
</feature>
<dbReference type="PROSITE" id="PS50887">
    <property type="entry name" value="GGDEF"/>
    <property type="match status" value="1"/>
</dbReference>
<feature type="transmembrane region" description="Helical" evidence="2">
    <location>
        <begin position="21"/>
        <end position="39"/>
    </location>
</feature>
<dbReference type="GO" id="GO:0005886">
    <property type="term" value="C:plasma membrane"/>
    <property type="evidence" value="ECO:0007669"/>
    <property type="project" value="TreeGrafter"/>
</dbReference>
<keyword evidence="2" id="KW-0472">Membrane</keyword>
<dbReference type="CDD" id="cd01949">
    <property type="entry name" value="GGDEF"/>
    <property type="match status" value="1"/>
</dbReference>
<feature type="transmembrane region" description="Helical" evidence="2">
    <location>
        <begin position="124"/>
        <end position="143"/>
    </location>
</feature>
<comment type="caution">
    <text evidence="4">The sequence shown here is derived from an EMBL/GenBank/DDBJ whole genome shotgun (WGS) entry which is preliminary data.</text>
</comment>
<keyword evidence="5" id="KW-1185">Reference proteome</keyword>
<evidence type="ECO:0000313" key="4">
    <source>
        <dbReference type="EMBL" id="MCD5311736.1"/>
    </source>
</evidence>
<dbReference type="InterPro" id="IPR043128">
    <property type="entry name" value="Rev_trsase/Diguanyl_cyclase"/>
</dbReference>
<feature type="region of interest" description="Disordered" evidence="1">
    <location>
        <begin position="348"/>
        <end position="380"/>
    </location>
</feature>
<dbReference type="Proteomes" id="UP001138997">
    <property type="component" value="Unassembled WGS sequence"/>
</dbReference>